<feature type="chain" id="PRO_5002048334" evidence="1">
    <location>
        <begin position="19"/>
        <end position="50"/>
    </location>
</feature>
<reference evidence="2" key="1">
    <citation type="submission" date="2014-09" db="EMBL/GenBank/DDBJ databases">
        <authorList>
            <person name="Magalhaes I.L.F."/>
            <person name="Oliveira U."/>
            <person name="Santos F.R."/>
            <person name="Vidigal T.H.D.A."/>
            <person name="Brescovit A.D."/>
            <person name="Santos A.J."/>
        </authorList>
    </citation>
    <scope>NUCLEOTIDE SEQUENCE</scope>
    <source>
        <tissue evidence="2">Shoot tissue taken approximately 20 cm above the soil surface</tissue>
    </source>
</reference>
<reference evidence="2" key="2">
    <citation type="journal article" date="2015" name="Data Brief">
        <title>Shoot transcriptome of the giant reed, Arundo donax.</title>
        <authorList>
            <person name="Barrero R.A."/>
            <person name="Guerrero F.D."/>
            <person name="Moolhuijzen P."/>
            <person name="Goolsby J.A."/>
            <person name="Tidwell J."/>
            <person name="Bellgard S.E."/>
            <person name="Bellgard M.I."/>
        </authorList>
    </citation>
    <scope>NUCLEOTIDE SEQUENCE</scope>
    <source>
        <tissue evidence="2">Shoot tissue taken approximately 20 cm above the soil surface</tissue>
    </source>
</reference>
<evidence type="ECO:0000313" key="2">
    <source>
        <dbReference type="EMBL" id="JAE39635.1"/>
    </source>
</evidence>
<accession>A0A0A9HRB2</accession>
<evidence type="ECO:0000256" key="1">
    <source>
        <dbReference type="SAM" id="SignalP"/>
    </source>
</evidence>
<dbReference type="EMBL" id="GBRH01158261">
    <property type="protein sequence ID" value="JAE39635.1"/>
    <property type="molecule type" value="Transcribed_RNA"/>
</dbReference>
<proteinExistence type="predicted"/>
<name>A0A0A9HRB2_ARUDO</name>
<organism evidence="2">
    <name type="scientific">Arundo donax</name>
    <name type="common">Giant reed</name>
    <name type="synonym">Donax arundinaceus</name>
    <dbReference type="NCBI Taxonomy" id="35708"/>
    <lineage>
        <taxon>Eukaryota</taxon>
        <taxon>Viridiplantae</taxon>
        <taxon>Streptophyta</taxon>
        <taxon>Embryophyta</taxon>
        <taxon>Tracheophyta</taxon>
        <taxon>Spermatophyta</taxon>
        <taxon>Magnoliopsida</taxon>
        <taxon>Liliopsida</taxon>
        <taxon>Poales</taxon>
        <taxon>Poaceae</taxon>
        <taxon>PACMAD clade</taxon>
        <taxon>Arundinoideae</taxon>
        <taxon>Arundineae</taxon>
        <taxon>Arundo</taxon>
    </lineage>
</organism>
<keyword evidence="1" id="KW-0732">Signal</keyword>
<dbReference type="AlphaFoldDB" id="A0A0A9HRB2"/>
<feature type="signal peptide" evidence="1">
    <location>
        <begin position="1"/>
        <end position="18"/>
    </location>
</feature>
<protein>
    <submittedName>
        <fullName evidence="2">Uncharacterized protein</fullName>
    </submittedName>
</protein>
<sequence>MTCILVLIVSSGMVTSAAAPPAIAALTPCTTMTVLHPGCKEESPSPRSIS</sequence>